<evidence type="ECO:0000313" key="3">
    <source>
        <dbReference type="Proteomes" id="UP000544090"/>
    </source>
</evidence>
<dbReference type="Proteomes" id="UP000544090">
    <property type="component" value="Unassembled WGS sequence"/>
</dbReference>
<protein>
    <submittedName>
        <fullName evidence="2">Uncharacterized protein</fullName>
    </submittedName>
</protein>
<evidence type="ECO:0000313" key="2">
    <source>
        <dbReference type="EMBL" id="NKX54697.1"/>
    </source>
</evidence>
<keyword evidence="1" id="KW-0812">Transmembrane</keyword>
<sequence length="125" mass="14053">MSSTAPFFLLTGLDLATMIPYLLLVCAYVLRLFAVRRSRQRYRLTGVMWLMLWPALAHIGVGIIRDAAVGRYGWPDVLAPVLLGFLWHRIYRDLRRGGEDHEFRGFGGRLKLWLGLPAPAAAGTA</sequence>
<accession>A0A7X6K3V0</accession>
<feature type="transmembrane region" description="Helical" evidence="1">
    <location>
        <begin position="42"/>
        <end position="63"/>
    </location>
</feature>
<organism evidence="2 3">
    <name type="scientific">Arthrobacter mobilis</name>
    <dbReference type="NCBI Taxonomy" id="2724944"/>
    <lineage>
        <taxon>Bacteria</taxon>
        <taxon>Bacillati</taxon>
        <taxon>Actinomycetota</taxon>
        <taxon>Actinomycetes</taxon>
        <taxon>Micrococcales</taxon>
        <taxon>Micrococcaceae</taxon>
        <taxon>Arthrobacter</taxon>
    </lineage>
</organism>
<dbReference type="EMBL" id="JAAZSQ010000007">
    <property type="protein sequence ID" value="NKX54697.1"/>
    <property type="molecule type" value="Genomic_DNA"/>
</dbReference>
<evidence type="ECO:0000256" key="1">
    <source>
        <dbReference type="SAM" id="Phobius"/>
    </source>
</evidence>
<keyword evidence="1" id="KW-1133">Transmembrane helix</keyword>
<name>A0A7X6K3V0_9MICC</name>
<gene>
    <name evidence="2" type="ORF">HGG74_09135</name>
</gene>
<feature type="transmembrane region" description="Helical" evidence="1">
    <location>
        <begin position="6"/>
        <end position="30"/>
    </location>
</feature>
<comment type="caution">
    <text evidence="2">The sequence shown here is derived from an EMBL/GenBank/DDBJ whole genome shotgun (WGS) entry which is preliminary data.</text>
</comment>
<keyword evidence="3" id="KW-1185">Reference proteome</keyword>
<proteinExistence type="predicted"/>
<dbReference type="AlphaFoldDB" id="A0A7X6K3V0"/>
<feature type="transmembrane region" description="Helical" evidence="1">
    <location>
        <begin position="69"/>
        <end position="87"/>
    </location>
</feature>
<reference evidence="2 3" key="1">
    <citation type="submission" date="2020-04" db="EMBL/GenBank/DDBJ databases">
        <title>Arthrobacter sp. nov.</title>
        <authorList>
            <person name="Liu S."/>
        </authorList>
    </citation>
    <scope>NUCLEOTIDE SEQUENCE [LARGE SCALE GENOMIC DNA]</scope>
    <source>
        <strain evidence="2 3">E918</strain>
    </source>
</reference>
<dbReference type="RefSeq" id="WP_168486046.1">
    <property type="nucleotide sequence ID" value="NZ_JAAZSQ010000007.1"/>
</dbReference>
<keyword evidence="1" id="KW-0472">Membrane</keyword>